<dbReference type="AlphaFoldDB" id="T2M7Z6"/>
<dbReference type="PANTHER" id="PTHR23247">
    <property type="entry name" value="NY-REN-41 ANTIGEN L15 -RELATED"/>
    <property type="match status" value="1"/>
</dbReference>
<accession>T2M7Z6</accession>
<feature type="compositionally biased region" description="Polar residues" evidence="1">
    <location>
        <begin position="48"/>
        <end position="64"/>
    </location>
</feature>
<evidence type="ECO:0000259" key="2">
    <source>
        <dbReference type="Pfam" id="PF13904"/>
    </source>
</evidence>
<dbReference type="InterPro" id="IPR045323">
    <property type="entry name" value="CCDC34"/>
</dbReference>
<sequence>MYWHKGFKCSSPNLTEKKSYIFKDFPDNITFEADTILSESVDCSNKSLSVPNKANNNQSSNMHDTSQKKSWDDWVLNKALLDLKKKDLKKKKKNDELIEKKKLLDEKAKKEQLAKEVREEWLKKKIYLAAKMKKEAAAQDEFERLKSAQKKEVVYQRSKESLSKWLEEKKNRDHQMKLTKNEARRQTEIEKINKCIQSGIIYKNWLNEAKKKKLPGRYSYGYANGSLFTYYDMTATPNPSFTNSEPWLDQSGSDSVNEKIELFCSPPMLWKDVNTRQQAKDRTTNKTTKNLKKHSCSKLS</sequence>
<gene>
    <name evidence="3" type="primary">CCDC34</name>
</gene>
<protein>
    <submittedName>
        <fullName evidence="3">Coiled-coil domain-containing protein 34</fullName>
    </submittedName>
</protein>
<evidence type="ECO:0000313" key="3">
    <source>
        <dbReference type="EMBL" id="CDG68055.1"/>
    </source>
</evidence>
<dbReference type="PANTHER" id="PTHR23247:SF2">
    <property type="entry name" value="COILED-COIL DOMAIN-CONTAINING PROTEIN 34"/>
    <property type="match status" value="1"/>
</dbReference>
<feature type="region of interest" description="Disordered" evidence="1">
    <location>
        <begin position="274"/>
        <end position="300"/>
    </location>
</feature>
<dbReference type="Pfam" id="PF13904">
    <property type="entry name" value="CCDC34"/>
    <property type="match status" value="1"/>
</dbReference>
<dbReference type="OMA" id="FTGDCRP"/>
<dbReference type="EMBL" id="HAAD01001823">
    <property type="protein sequence ID" value="CDG68055.1"/>
    <property type="molecule type" value="mRNA"/>
</dbReference>
<proteinExistence type="evidence at transcript level"/>
<name>T2M7Z6_HYDVU</name>
<feature type="domain" description="Coiled-coil" evidence="2">
    <location>
        <begin position="68"/>
        <end position="247"/>
    </location>
</feature>
<dbReference type="InterPro" id="IPR025259">
    <property type="entry name" value="CCDC34/181"/>
</dbReference>
<dbReference type="KEGG" id="hmg:105846215"/>
<evidence type="ECO:0000256" key="1">
    <source>
        <dbReference type="SAM" id="MobiDB-lite"/>
    </source>
</evidence>
<organism evidence="3">
    <name type="scientific">Hydra vulgaris</name>
    <name type="common">Hydra</name>
    <name type="synonym">Hydra attenuata</name>
    <dbReference type="NCBI Taxonomy" id="6087"/>
    <lineage>
        <taxon>Eukaryota</taxon>
        <taxon>Metazoa</taxon>
        <taxon>Cnidaria</taxon>
        <taxon>Hydrozoa</taxon>
        <taxon>Hydroidolina</taxon>
        <taxon>Anthoathecata</taxon>
        <taxon>Aplanulata</taxon>
        <taxon>Hydridae</taxon>
        <taxon>Hydra</taxon>
    </lineage>
</organism>
<reference evidence="3" key="1">
    <citation type="journal article" date="2013" name="Genome Biol. Evol.">
        <title>Punctuated emergences of genetic and phenotypic innovations in eumetazoan, bilaterian, euteleostome, and hominidae ancestors.</title>
        <authorList>
            <person name="Wenger Y."/>
            <person name="Galliot B."/>
        </authorList>
    </citation>
    <scope>NUCLEOTIDE SEQUENCE</scope>
    <source>
        <tissue evidence="3">Whole animals</tissue>
    </source>
</reference>
<feature type="compositionally biased region" description="Basic residues" evidence="1">
    <location>
        <begin position="289"/>
        <end position="300"/>
    </location>
</feature>
<feature type="region of interest" description="Disordered" evidence="1">
    <location>
        <begin position="48"/>
        <end position="67"/>
    </location>
</feature>